<keyword evidence="2" id="KW-1185">Reference proteome</keyword>
<gene>
    <name evidence="1" type="ORF">J2T04_003735</name>
</gene>
<dbReference type="Proteomes" id="UP001235513">
    <property type="component" value="Unassembled WGS sequence"/>
</dbReference>
<accession>A0ABT9SQV1</accession>
<protein>
    <recommendedName>
        <fullName evidence="3">Lipocalin-like domain-containing protein</fullName>
    </recommendedName>
</protein>
<proteinExistence type="predicted"/>
<organism evidence="1 2">
    <name type="scientific">Chryseobacterium lathyri</name>
    <dbReference type="NCBI Taxonomy" id="395933"/>
    <lineage>
        <taxon>Bacteria</taxon>
        <taxon>Pseudomonadati</taxon>
        <taxon>Bacteroidota</taxon>
        <taxon>Flavobacteriia</taxon>
        <taxon>Flavobacteriales</taxon>
        <taxon>Weeksellaceae</taxon>
        <taxon>Chryseobacterium group</taxon>
        <taxon>Chryseobacterium</taxon>
    </lineage>
</organism>
<evidence type="ECO:0000313" key="2">
    <source>
        <dbReference type="Proteomes" id="UP001235513"/>
    </source>
</evidence>
<evidence type="ECO:0000313" key="1">
    <source>
        <dbReference type="EMBL" id="MDP9961823.1"/>
    </source>
</evidence>
<evidence type="ECO:0008006" key="3">
    <source>
        <dbReference type="Google" id="ProtNLM"/>
    </source>
</evidence>
<dbReference type="RefSeq" id="WP_306846079.1">
    <property type="nucleotide sequence ID" value="NZ_JAUSRL010000007.1"/>
</dbReference>
<reference evidence="1 2" key="1">
    <citation type="submission" date="2023-07" db="EMBL/GenBank/DDBJ databases">
        <title>Sorghum-associated microbial communities from plants grown in Nebraska, USA.</title>
        <authorList>
            <person name="Schachtman D."/>
        </authorList>
    </citation>
    <scope>NUCLEOTIDE SEQUENCE [LARGE SCALE GENOMIC DNA]</scope>
    <source>
        <strain evidence="1 2">CC351</strain>
    </source>
</reference>
<name>A0ABT9SQV1_9FLAO</name>
<comment type="caution">
    <text evidence="1">The sequence shown here is derived from an EMBL/GenBank/DDBJ whole genome shotgun (WGS) entry which is preliminary data.</text>
</comment>
<sequence>MIKFIEETGTGDAAPEVVENDPKDIYFEFFSNGKVKTNMEGEDGLSSSIESKDTLILNEAPQKMTELTDHKLTFSGALSITR</sequence>
<dbReference type="EMBL" id="JAUSRL010000007">
    <property type="protein sequence ID" value="MDP9961823.1"/>
    <property type="molecule type" value="Genomic_DNA"/>
</dbReference>